<dbReference type="Proteomes" id="UP001597545">
    <property type="component" value="Unassembled WGS sequence"/>
</dbReference>
<dbReference type="RefSeq" id="WP_380906383.1">
    <property type="nucleotide sequence ID" value="NZ_JBHUEG010000018.1"/>
</dbReference>
<sequence>MGFVNDGLKGVELTVMPSVDRHLDHTCQASLVRKFKHYLTRITIQHQFMLTVAVTEQLSSTPKIFA</sequence>
<gene>
    <name evidence="1" type="ORF">ACFSR5_20200</name>
</gene>
<protein>
    <submittedName>
        <fullName evidence="1">Uncharacterized protein</fullName>
    </submittedName>
</protein>
<keyword evidence="2" id="KW-1185">Reference proteome</keyword>
<evidence type="ECO:0000313" key="2">
    <source>
        <dbReference type="Proteomes" id="UP001597545"/>
    </source>
</evidence>
<proteinExistence type="predicted"/>
<evidence type="ECO:0000313" key="1">
    <source>
        <dbReference type="EMBL" id="MFD2549979.1"/>
    </source>
</evidence>
<name>A0ABW5KMW2_9SPHI</name>
<comment type="caution">
    <text evidence="1">The sequence shown here is derived from an EMBL/GenBank/DDBJ whole genome shotgun (WGS) entry which is preliminary data.</text>
</comment>
<dbReference type="EMBL" id="JBHULR010000021">
    <property type="protein sequence ID" value="MFD2549979.1"/>
    <property type="molecule type" value="Genomic_DNA"/>
</dbReference>
<accession>A0ABW5KMW2</accession>
<organism evidence="1 2">
    <name type="scientific">Sphingobacterium suaedae</name>
    <dbReference type="NCBI Taxonomy" id="1686402"/>
    <lineage>
        <taxon>Bacteria</taxon>
        <taxon>Pseudomonadati</taxon>
        <taxon>Bacteroidota</taxon>
        <taxon>Sphingobacteriia</taxon>
        <taxon>Sphingobacteriales</taxon>
        <taxon>Sphingobacteriaceae</taxon>
        <taxon>Sphingobacterium</taxon>
    </lineage>
</organism>
<reference evidence="2" key="1">
    <citation type="journal article" date="2019" name="Int. J. Syst. Evol. Microbiol.">
        <title>The Global Catalogue of Microorganisms (GCM) 10K type strain sequencing project: providing services to taxonomists for standard genome sequencing and annotation.</title>
        <authorList>
            <consortium name="The Broad Institute Genomics Platform"/>
            <consortium name="The Broad Institute Genome Sequencing Center for Infectious Disease"/>
            <person name="Wu L."/>
            <person name="Ma J."/>
        </authorList>
    </citation>
    <scope>NUCLEOTIDE SEQUENCE [LARGE SCALE GENOMIC DNA]</scope>
    <source>
        <strain evidence="2">KCTC 42662</strain>
    </source>
</reference>